<feature type="transmembrane region" description="Helical" evidence="1">
    <location>
        <begin position="184"/>
        <end position="203"/>
    </location>
</feature>
<feature type="transmembrane region" description="Helical" evidence="1">
    <location>
        <begin position="148"/>
        <end position="169"/>
    </location>
</feature>
<proteinExistence type="predicted"/>
<feature type="transmembrane region" description="Helical" evidence="1">
    <location>
        <begin position="47"/>
        <end position="68"/>
    </location>
</feature>
<dbReference type="Proteomes" id="UP000295710">
    <property type="component" value="Unassembled WGS sequence"/>
</dbReference>
<keyword evidence="3" id="KW-1185">Reference proteome</keyword>
<keyword evidence="1" id="KW-1133">Transmembrane helix</keyword>
<organism evidence="2 3">
    <name type="scientific">Extibacter muris</name>
    <dbReference type="NCBI Taxonomy" id="1796622"/>
    <lineage>
        <taxon>Bacteria</taxon>
        <taxon>Bacillati</taxon>
        <taxon>Bacillota</taxon>
        <taxon>Clostridia</taxon>
        <taxon>Lachnospirales</taxon>
        <taxon>Lachnospiraceae</taxon>
        <taxon>Extibacter</taxon>
    </lineage>
</organism>
<dbReference type="AlphaFoldDB" id="A0A4R4FF59"/>
<feature type="transmembrane region" description="Helical" evidence="1">
    <location>
        <begin position="122"/>
        <end position="141"/>
    </location>
</feature>
<evidence type="ECO:0000313" key="3">
    <source>
        <dbReference type="Proteomes" id="UP000295710"/>
    </source>
</evidence>
<accession>A0A4R4FF59</accession>
<evidence type="ECO:0000256" key="1">
    <source>
        <dbReference type="SAM" id="Phobius"/>
    </source>
</evidence>
<dbReference type="Pfam" id="PF06197">
    <property type="entry name" value="DUF998"/>
    <property type="match status" value="1"/>
</dbReference>
<comment type="caution">
    <text evidence="2">The sequence shown here is derived from an EMBL/GenBank/DDBJ whole genome shotgun (WGS) entry which is preliminary data.</text>
</comment>
<feature type="transmembrane region" description="Helical" evidence="1">
    <location>
        <begin position="7"/>
        <end position="27"/>
    </location>
</feature>
<reference evidence="2 3" key="1">
    <citation type="journal article" date="2016" name="Nat. Microbiol.">
        <title>The Mouse Intestinal Bacterial Collection (miBC) provides host-specific insight into cultured diversity and functional potential of the gut microbiota.</title>
        <authorList>
            <person name="Lagkouvardos I."/>
            <person name="Pukall R."/>
            <person name="Abt B."/>
            <person name="Foesel B.U."/>
            <person name="Meier-Kolthoff J.P."/>
            <person name="Kumar N."/>
            <person name="Bresciani A."/>
            <person name="Martinez I."/>
            <person name="Just S."/>
            <person name="Ziegler C."/>
            <person name="Brugiroux S."/>
            <person name="Garzetti D."/>
            <person name="Wenning M."/>
            <person name="Bui T.P."/>
            <person name="Wang J."/>
            <person name="Hugenholtz F."/>
            <person name="Plugge C.M."/>
            <person name="Peterson D.A."/>
            <person name="Hornef M.W."/>
            <person name="Baines J.F."/>
            <person name="Smidt H."/>
            <person name="Walter J."/>
            <person name="Kristiansen K."/>
            <person name="Nielsen H.B."/>
            <person name="Haller D."/>
            <person name="Overmann J."/>
            <person name="Stecher B."/>
            <person name="Clavel T."/>
        </authorList>
    </citation>
    <scope>NUCLEOTIDE SEQUENCE [LARGE SCALE GENOMIC DNA]</scope>
    <source>
        <strain evidence="2 3">DSM 28560</strain>
    </source>
</reference>
<feature type="transmembrane region" description="Helical" evidence="1">
    <location>
        <begin position="80"/>
        <end position="102"/>
    </location>
</feature>
<keyword evidence="1" id="KW-0472">Membrane</keyword>
<sequence>MENSILNILPIVLLFDLLIPFLLAPSYKGYNHLMQVMSVLGNDKAPLHGIYNIWLIILGIVLILNNFLIYKIVSRHSTLLAILLFIAILIYAIGGCVLSGLFSVGETKSLVTITQKVHGYGSAIGFMVLALTPLLFSLYGFKTERTTFAVCSLICFILAIITFTLFVMADKPNLQNTIIAYEGLWQRLSLMFMYIPMACIYIVD</sequence>
<dbReference type="InterPro" id="IPR009339">
    <property type="entry name" value="DUF998"/>
</dbReference>
<evidence type="ECO:0000313" key="2">
    <source>
        <dbReference type="EMBL" id="TDA22215.1"/>
    </source>
</evidence>
<protein>
    <submittedName>
        <fullName evidence="2">DUF998 domain-containing protein</fullName>
    </submittedName>
</protein>
<dbReference type="EMBL" id="SMMX01000005">
    <property type="protein sequence ID" value="TDA22215.1"/>
    <property type="molecule type" value="Genomic_DNA"/>
</dbReference>
<name>A0A4R4FF59_9FIRM</name>
<gene>
    <name evidence="2" type="ORF">E1963_07490</name>
</gene>
<keyword evidence="1" id="KW-0812">Transmembrane</keyword>